<dbReference type="EMBL" id="UYRR01026528">
    <property type="protein sequence ID" value="VDK36573.1"/>
    <property type="molecule type" value="Genomic_DNA"/>
</dbReference>
<feature type="transmembrane region" description="Helical" evidence="1">
    <location>
        <begin position="38"/>
        <end position="58"/>
    </location>
</feature>
<evidence type="ECO:0000313" key="2">
    <source>
        <dbReference type="EMBL" id="VDK36573.1"/>
    </source>
</evidence>
<gene>
    <name evidence="2" type="ORF">ASIM_LOCUS9074</name>
</gene>
<dbReference type="OrthoDB" id="775356at2759"/>
<dbReference type="Proteomes" id="UP000267096">
    <property type="component" value="Unassembled WGS sequence"/>
</dbReference>
<name>A0A0M3JNT8_ANISI</name>
<dbReference type="AlphaFoldDB" id="A0A0M3JNT8"/>
<proteinExistence type="predicted"/>
<keyword evidence="1" id="KW-0812">Transmembrane</keyword>
<reference evidence="4" key="1">
    <citation type="submission" date="2017-02" db="UniProtKB">
        <authorList>
            <consortium name="WormBaseParasite"/>
        </authorList>
    </citation>
    <scope>IDENTIFICATION</scope>
</reference>
<keyword evidence="1" id="KW-1133">Transmembrane helix</keyword>
<keyword evidence="1" id="KW-0472">Membrane</keyword>
<accession>A0A0M3JNT8</accession>
<evidence type="ECO:0000256" key="1">
    <source>
        <dbReference type="SAM" id="Phobius"/>
    </source>
</evidence>
<keyword evidence="3" id="KW-1185">Reference proteome</keyword>
<protein>
    <submittedName>
        <fullName evidence="4">Transposase</fullName>
    </submittedName>
</protein>
<reference evidence="2 3" key="2">
    <citation type="submission" date="2018-11" db="EMBL/GenBank/DDBJ databases">
        <authorList>
            <consortium name="Pathogen Informatics"/>
        </authorList>
    </citation>
    <scope>NUCLEOTIDE SEQUENCE [LARGE SCALE GENOMIC DNA]</scope>
</reference>
<sequence length="73" mass="8136">MKERQSLDAIKKVKISAEKLDKQGILLSVDGYTTFKEFVLIVILLVKSSLSSVCFLLFQLKIGKYAAGQSRKA</sequence>
<dbReference type="WBParaSite" id="ASIM_0000933001-mRNA-1">
    <property type="protein sequence ID" value="ASIM_0000933001-mRNA-1"/>
    <property type="gene ID" value="ASIM_0000933001"/>
</dbReference>
<organism evidence="4">
    <name type="scientific">Anisakis simplex</name>
    <name type="common">Herring worm</name>
    <dbReference type="NCBI Taxonomy" id="6269"/>
    <lineage>
        <taxon>Eukaryota</taxon>
        <taxon>Metazoa</taxon>
        <taxon>Ecdysozoa</taxon>
        <taxon>Nematoda</taxon>
        <taxon>Chromadorea</taxon>
        <taxon>Rhabditida</taxon>
        <taxon>Spirurina</taxon>
        <taxon>Ascaridomorpha</taxon>
        <taxon>Ascaridoidea</taxon>
        <taxon>Anisakidae</taxon>
        <taxon>Anisakis</taxon>
        <taxon>Anisakis simplex complex</taxon>
    </lineage>
</organism>
<evidence type="ECO:0000313" key="4">
    <source>
        <dbReference type="WBParaSite" id="ASIM_0000933001-mRNA-1"/>
    </source>
</evidence>
<evidence type="ECO:0000313" key="3">
    <source>
        <dbReference type="Proteomes" id="UP000267096"/>
    </source>
</evidence>